<feature type="compositionally biased region" description="Pro residues" evidence="1">
    <location>
        <begin position="208"/>
        <end position="218"/>
    </location>
</feature>
<feature type="compositionally biased region" description="Polar residues" evidence="1">
    <location>
        <begin position="166"/>
        <end position="199"/>
    </location>
</feature>
<keyword evidence="2" id="KW-1133">Transmembrane helix</keyword>
<sequence length="238" mass="24652">MPPPSHFVPTAPWSGPFTHPAVPTGFPAWGGWSNSLEFPSQPSRSSEQGTPSSSTSNGVVPSSAITPPTSLSMLPNPSSTSASTSPLASPSSSQTTITPQPTDHLSGAIIAVIVLCSLSFVASILALIRLWVLRKRRAHERVTAFEGGPAAAGATLQGAAGADQGRPSSVVSEANASENSQADTANSDLPLYTSQTPRSPRTVILPDSLPPPYSPPGPRHVQNPSVVAPRVGRSEKRR</sequence>
<dbReference type="EMBL" id="JAEVFJ010000030">
    <property type="protein sequence ID" value="KAH8093059.1"/>
    <property type="molecule type" value="Genomic_DNA"/>
</dbReference>
<feature type="region of interest" description="Disordered" evidence="1">
    <location>
        <begin position="33"/>
        <end position="99"/>
    </location>
</feature>
<dbReference type="Proteomes" id="UP000813824">
    <property type="component" value="Unassembled WGS sequence"/>
</dbReference>
<comment type="caution">
    <text evidence="3">The sequence shown here is derived from an EMBL/GenBank/DDBJ whole genome shotgun (WGS) entry which is preliminary data.</text>
</comment>
<dbReference type="AlphaFoldDB" id="A0A8K0XM90"/>
<proteinExistence type="predicted"/>
<keyword evidence="2" id="KW-0472">Membrane</keyword>
<feature type="compositionally biased region" description="Low complexity" evidence="1">
    <location>
        <begin position="156"/>
        <end position="165"/>
    </location>
</feature>
<feature type="compositionally biased region" description="Polar residues" evidence="1">
    <location>
        <begin position="64"/>
        <end position="73"/>
    </location>
</feature>
<feature type="region of interest" description="Disordered" evidence="1">
    <location>
        <begin position="156"/>
        <end position="238"/>
    </location>
</feature>
<keyword evidence="2" id="KW-0812">Transmembrane</keyword>
<keyword evidence="4" id="KW-1185">Reference proteome</keyword>
<protein>
    <submittedName>
        <fullName evidence="3">Uncharacterized protein</fullName>
    </submittedName>
</protein>
<feature type="transmembrane region" description="Helical" evidence="2">
    <location>
        <begin position="108"/>
        <end position="132"/>
    </location>
</feature>
<evidence type="ECO:0000313" key="4">
    <source>
        <dbReference type="Proteomes" id="UP000813824"/>
    </source>
</evidence>
<reference evidence="3" key="1">
    <citation type="journal article" date="2021" name="New Phytol.">
        <title>Evolutionary innovations through gain and loss of genes in the ectomycorrhizal Boletales.</title>
        <authorList>
            <person name="Wu G."/>
            <person name="Miyauchi S."/>
            <person name="Morin E."/>
            <person name="Kuo A."/>
            <person name="Drula E."/>
            <person name="Varga T."/>
            <person name="Kohler A."/>
            <person name="Feng B."/>
            <person name="Cao Y."/>
            <person name="Lipzen A."/>
            <person name="Daum C."/>
            <person name="Hundley H."/>
            <person name="Pangilinan J."/>
            <person name="Johnson J."/>
            <person name="Barry K."/>
            <person name="LaButti K."/>
            <person name="Ng V."/>
            <person name="Ahrendt S."/>
            <person name="Min B."/>
            <person name="Choi I.G."/>
            <person name="Park H."/>
            <person name="Plett J.M."/>
            <person name="Magnuson J."/>
            <person name="Spatafora J.W."/>
            <person name="Nagy L.G."/>
            <person name="Henrissat B."/>
            <person name="Grigoriev I.V."/>
            <person name="Yang Z.L."/>
            <person name="Xu J."/>
            <person name="Martin F.M."/>
        </authorList>
    </citation>
    <scope>NUCLEOTIDE SEQUENCE</scope>
    <source>
        <strain evidence="3">KKN 215</strain>
    </source>
</reference>
<feature type="region of interest" description="Disordered" evidence="1">
    <location>
        <begin position="1"/>
        <end position="20"/>
    </location>
</feature>
<organism evidence="3 4">
    <name type="scientific">Cristinia sonorae</name>
    <dbReference type="NCBI Taxonomy" id="1940300"/>
    <lineage>
        <taxon>Eukaryota</taxon>
        <taxon>Fungi</taxon>
        <taxon>Dikarya</taxon>
        <taxon>Basidiomycota</taxon>
        <taxon>Agaricomycotina</taxon>
        <taxon>Agaricomycetes</taxon>
        <taxon>Agaricomycetidae</taxon>
        <taxon>Agaricales</taxon>
        <taxon>Pleurotineae</taxon>
        <taxon>Stephanosporaceae</taxon>
        <taxon>Cristinia</taxon>
    </lineage>
</organism>
<evidence type="ECO:0000256" key="2">
    <source>
        <dbReference type="SAM" id="Phobius"/>
    </source>
</evidence>
<name>A0A8K0XM90_9AGAR</name>
<accession>A0A8K0XM90</accession>
<evidence type="ECO:0000256" key="1">
    <source>
        <dbReference type="SAM" id="MobiDB-lite"/>
    </source>
</evidence>
<feature type="compositionally biased region" description="Low complexity" evidence="1">
    <location>
        <begin position="74"/>
        <end position="99"/>
    </location>
</feature>
<gene>
    <name evidence="3" type="ORF">BXZ70DRAFT_436323</name>
</gene>
<evidence type="ECO:0000313" key="3">
    <source>
        <dbReference type="EMBL" id="KAH8093059.1"/>
    </source>
</evidence>
<feature type="compositionally biased region" description="Low complexity" evidence="1">
    <location>
        <begin position="42"/>
        <end position="63"/>
    </location>
</feature>